<dbReference type="NCBIfam" id="TIGR01845">
    <property type="entry name" value="outer_NodT"/>
    <property type="match status" value="1"/>
</dbReference>
<dbReference type="Pfam" id="PF02321">
    <property type="entry name" value="OEP"/>
    <property type="match status" value="2"/>
</dbReference>
<keyword evidence="2" id="KW-1134">Transmembrane beta strand</keyword>
<dbReference type="PANTHER" id="PTHR30203:SF31">
    <property type="entry name" value="RND EFFLUX SYSTEM, OUTER MEMBRANE LIPOPROTEIN, NODT"/>
    <property type="match status" value="1"/>
</dbReference>
<keyword evidence="2" id="KW-0449">Lipoprotein</keyword>
<protein>
    <submittedName>
        <fullName evidence="3">Efflux transporter outer membrane subunit</fullName>
    </submittedName>
</protein>
<dbReference type="RefSeq" id="WP_215583283.1">
    <property type="nucleotide sequence ID" value="NZ_CP073754.1"/>
</dbReference>
<comment type="similarity">
    <text evidence="1 2">Belongs to the outer membrane factor (OMF) (TC 1.B.17) family.</text>
</comment>
<dbReference type="PANTHER" id="PTHR30203">
    <property type="entry name" value="OUTER MEMBRANE CATION EFFLUX PROTEIN"/>
    <property type="match status" value="1"/>
</dbReference>
<dbReference type="AlphaFoldDB" id="A0A975MP80"/>
<dbReference type="GO" id="GO:0015562">
    <property type="term" value="F:efflux transmembrane transporter activity"/>
    <property type="evidence" value="ECO:0007669"/>
    <property type="project" value="InterPro"/>
</dbReference>
<dbReference type="InterPro" id="IPR003423">
    <property type="entry name" value="OMP_efflux"/>
</dbReference>
<comment type="subcellular location">
    <subcellularLocation>
        <location evidence="2">Cell outer membrane</location>
        <topology evidence="2">Lipid-anchor</topology>
    </subcellularLocation>
</comment>
<dbReference type="GO" id="GO:0009279">
    <property type="term" value="C:cell outer membrane"/>
    <property type="evidence" value="ECO:0007669"/>
    <property type="project" value="UniProtKB-SubCell"/>
</dbReference>
<dbReference type="InterPro" id="IPR010131">
    <property type="entry name" value="MdtP/NodT-like"/>
</dbReference>
<gene>
    <name evidence="3" type="ORF">KEF85_03190</name>
</gene>
<evidence type="ECO:0000256" key="2">
    <source>
        <dbReference type="RuleBase" id="RU362097"/>
    </source>
</evidence>
<dbReference type="PROSITE" id="PS51257">
    <property type="entry name" value="PROKAR_LIPOPROTEIN"/>
    <property type="match status" value="1"/>
</dbReference>
<evidence type="ECO:0000256" key="1">
    <source>
        <dbReference type="ARBA" id="ARBA00007613"/>
    </source>
</evidence>
<proteinExistence type="inferred from homology"/>
<dbReference type="KEGG" id="mpad:KEF85_03190"/>
<keyword evidence="4" id="KW-1185">Reference proteome</keyword>
<sequence>MCNNFDRLFAERWVIKLSRVWLPVLLLLAGCTVGPDFIKPAAETGEQWQDATDRQLNTASVEDQEWWKTFNDPILNQLIARAYLENLNLRVVGLRVLEARAQLGVAVGNLYPQTQQLTGSLNKIALSHRAAQAAYSSIFDFTQTQIGLTASWEIDFWGKFRRAIESAGASMQAAQADYDNALVSLTADVAHAYITIRTLEKRLNIARQNVETQRESLHIAEIRYNGGTTSERDVEQAKTVLANTQASIPALEISLRQQHNALSVLLGMPPKPVSDLLAGTGHIPAPPVQVAVGIPADLLRRRPDIRHAELQAAAQSAAIGVTKATLYPALSLTGSFGLLSTDVHSFALGDMFLGQSRTVNFGPSVQWNIFNYGQITNQVRVQDVRLQELLITYQNTVLSAQRDVEDNLVAFLRSQERALFLGESTAAAQRSLNLAALQYRQGITDFTTVLTAQQALLTEQDNLASTLGDISNDLVGVYRALGGGWQIREGKEPIPEQIREQMAKRTDWGGLLAPAPAQSADVQTPIGVSWPQW</sequence>
<dbReference type="Gene3D" id="1.20.1600.10">
    <property type="entry name" value="Outer membrane efflux proteins (OEP)"/>
    <property type="match status" value="1"/>
</dbReference>
<dbReference type="Gene3D" id="2.20.200.10">
    <property type="entry name" value="Outer membrane efflux proteins (OEP)"/>
    <property type="match status" value="1"/>
</dbReference>
<keyword evidence="2" id="KW-0812">Transmembrane</keyword>
<dbReference type="EMBL" id="CP073754">
    <property type="protein sequence ID" value="QWF71498.1"/>
    <property type="molecule type" value="Genomic_DNA"/>
</dbReference>
<accession>A0A975MP80</accession>
<dbReference type="SUPFAM" id="SSF56954">
    <property type="entry name" value="Outer membrane efflux proteins (OEP)"/>
    <property type="match status" value="1"/>
</dbReference>
<keyword evidence="2" id="KW-0564">Palmitate</keyword>
<organism evidence="3 4">
    <name type="scientific">Methylomonas paludis</name>
    <dbReference type="NCBI Taxonomy" id="1173101"/>
    <lineage>
        <taxon>Bacteria</taxon>
        <taxon>Pseudomonadati</taxon>
        <taxon>Pseudomonadota</taxon>
        <taxon>Gammaproteobacteria</taxon>
        <taxon>Methylococcales</taxon>
        <taxon>Methylococcaceae</taxon>
        <taxon>Methylomonas</taxon>
    </lineage>
</organism>
<keyword evidence="2" id="KW-0472">Membrane</keyword>
<dbReference type="Proteomes" id="UP000676649">
    <property type="component" value="Chromosome"/>
</dbReference>
<name>A0A975MP80_9GAMM</name>
<evidence type="ECO:0000313" key="4">
    <source>
        <dbReference type="Proteomes" id="UP000676649"/>
    </source>
</evidence>
<reference evidence="3" key="1">
    <citation type="submission" date="2021-04" db="EMBL/GenBank/DDBJ databases">
        <title>Draft genome sequence data of methanotrophic Methylovulum sp. strain S1L and Methylomonas sp. strain S2AM isolated from boreal lake water columns.</title>
        <authorList>
            <person name="Rissanen A.J."/>
            <person name="Mangayil R."/>
            <person name="Svenning M.M."/>
            <person name="Khanongnuch R."/>
        </authorList>
    </citation>
    <scope>NUCLEOTIDE SEQUENCE</scope>
    <source>
        <strain evidence="3">S2AM</strain>
    </source>
</reference>
<evidence type="ECO:0000313" key="3">
    <source>
        <dbReference type="EMBL" id="QWF71498.1"/>
    </source>
</evidence>